<dbReference type="Proteomes" id="UP000193467">
    <property type="component" value="Unassembled WGS sequence"/>
</dbReference>
<reference evidence="13 14" key="1">
    <citation type="submission" date="2016-07" db="EMBL/GenBank/DDBJ databases">
        <title>Pervasive Adenine N6-methylation of Active Genes in Fungi.</title>
        <authorList>
            <consortium name="DOE Joint Genome Institute"/>
            <person name="Mondo S.J."/>
            <person name="Dannebaum R.O."/>
            <person name="Kuo R.C."/>
            <person name="Labutti K."/>
            <person name="Haridas S."/>
            <person name="Kuo A."/>
            <person name="Salamov A."/>
            <person name="Ahrendt S.R."/>
            <person name="Lipzen A."/>
            <person name="Sullivan W."/>
            <person name="Andreopoulos W.B."/>
            <person name="Clum A."/>
            <person name="Lindquist E."/>
            <person name="Daum C."/>
            <person name="Ramamoorthy G.K."/>
            <person name="Gryganskyi A."/>
            <person name="Culley D."/>
            <person name="Magnuson J.K."/>
            <person name="James T.Y."/>
            <person name="O'Malley M.A."/>
            <person name="Stajich J.E."/>
            <person name="Spatafora J.W."/>
            <person name="Visel A."/>
            <person name="Grigoriev I.V."/>
        </authorList>
    </citation>
    <scope>NUCLEOTIDE SEQUENCE [LARGE SCALE GENOMIC DNA]</scope>
    <source>
        <strain evidence="13 14">62-1032</strain>
    </source>
</reference>
<evidence type="ECO:0000256" key="1">
    <source>
        <dbReference type="ARBA" id="ARBA00000444"/>
    </source>
</evidence>
<dbReference type="InterPro" id="IPR002498">
    <property type="entry name" value="PInositol-4-P-4/5-kinase_core"/>
</dbReference>
<evidence type="ECO:0000313" key="13">
    <source>
        <dbReference type="EMBL" id="ORY92814.1"/>
    </source>
</evidence>
<dbReference type="InterPro" id="IPR023610">
    <property type="entry name" value="PInositol-4/5-P-5/4-kinase"/>
</dbReference>
<dbReference type="PROSITE" id="PS51455">
    <property type="entry name" value="PIPK"/>
    <property type="match status" value="1"/>
</dbReference>
<keyword evidence="5 11" id="KW-0547">Nucleotide-binding</keyword>
<evidence type="ECO:0000256" key="4">
    <source>
        <dbReference type="ARBA" id="ARBA00022679"/>
    </source>
</evidence>
<dbReference type="InterPro" id="IPR027483">
    <property type="entry name" value="PInositol-4-P-4/5-kinase_C_sf"/>
</dbReference>
<name>A0A1Y2G4F2_9BASI</name>
<dbReference type="InterPro" id="IPR027484">
    <property type="entry name" value="PInositol-4-P-5-kinase_N"/>
</dbReference>
<dbReference type="SUPFAM" id="SSF56104">
    <property type="entry name" value="SAICAR synthase-like"/>
    <property type="match status" value="1"/>
</dbReference>
<evidence type="ECO:0000256" key="8">
    <source>
        <dbReference type="ARBA" id="ARBA00078403"/>
    </source>
</evidence>
<protein>
    <recommendedName>
        <fullName evidence="2">1-phosphatidylinositol-4-phosphate 5-kinase</fullName>
        <ecNumber evidence="2">2.7.1.68</ecNumber>
    </recommendedName>
    <alternativeName>
        <fullName evidence="10">1-phosphatidylinositol 4-phosphate kinase</fullName>
    </alternativeName>
    <alternativeName>
        <fullName evidence="8">Diphosphoinositide kinase</fullName>
    </alternativeName>
    <alternativeName>
        <fullName evidence="9">PIP5K</fullName>
    </alternativeName>
</protein>
<gene>
    <name evidence="13" type="ORF">BCR35DRAFT_260103</name>
</gene>
<keyword evidence="6 11" id="KW-0418">Kinase</keyword>
<comment type="catalytic activity">
    <reaction evidence="1">
        <text>a 1,2-diacyl-sn-glycero-3-phospho-(1D-myo-inositol 4-phosphate) + ATP = a 1,2-diacyl-sn-glycero-3-phospho-(1D-myo-inositol-4,5-bisphosphate) + ADP + H(+)</text>
        <dbReference type="Rhea" id="RHEA:14425"/>
        <dbReference type="ChEBI" id="CHEBI:15378"/>
        <dbReference type="ChEBI" id="CHEBI:30616"/>
        <dbReference type="ChEBI" id="CHEBI:58178"/>
        <dbReference type="ChEBI" id="CHEBI:58456"/>
        <dbReference type="ChEBI" id="CHEBI:456216"/>
        <dbReference type="EC" id="2.7.1.68"/>
    </reaction>
</comment>
<dbReference type="Gene3D" id="3.30.800.10">
    <property type="entry name" value="Phosphatidylinositol Phosphate Kinase II Beta"/>
    <property type="match status" value="1"/>
</dbReference>
<evidence type="ECO:0000256" key="11">
    <source>
        <dbReference type="PROSITE-ProRule" id="PRU00781"/>
    </source>
</evidence>
<evidence type="ECO:0000256" key="5">
    <source>
        <dbReference type="ARBA" id="ARBA00022741"/>
    </source>
</evidence>
<dbReference type="STRING" id="106004.A0A1Y2G4F2"/>
<dbReference type="PANTHER" id="PTHR23086:SF8">
    <property type="entry name" value="PHOSPHATIDYLINOSITOL 5-PHOSPHATE 4-KINASE, ISOFORM A"/>
    <property type="match status" value="1"/>
</dbReference>
<dbReference type="Gene3D" id="3.30.810.10">
    <property type="entry name" value="2-Layer Sandwich"/>
    <property type="match status" value="1"/>
</dbReference>
<evidence type="ECO:0000256" key="10">
    <source>
        <dbReference type="ARBA" id="ARBA00082306"/>
    </source>
</evidence>
<keyword evidence="7 11" id="KW-0067">ATP-binding</keyword>
<dbReference type="EMBL" id="MCGR01000001">
    <property type="protein sequence ID" value="ORY92814.1"/>
    <property type="molecule type" value="Genomic_DNA"/>
</dbReference>
<dbReference type="InParanoid" id="A0A1Y2G4F2"/>
<dbReference type="OrthoDB" id="20783at2759"/>
<keyword evidence="3" id="KW-0597">Phosphoprotein</keyword>
<dbReference type="GO" id="GO:0016308">
    <property type="term" value="F:1-phosphatidylinositol-4-phosphate 5-kinase activity"/>
    <property type="evidence" value="ECO:0007669"/>
    <property type="project" value="UniProtKB-EC"/>
</dbReference>
<dbReference type="CDD" id="cd17303">
    <property type="entry name" value="PIPKc_PIP5K_yeast_like"/>
    <property type="match status" value="1"/>
</dbReference>
<proteinExistence type="predicted"/>
<dbReference type="GO" id="GO:0046854">
    <property type="term" value="P:phosphatidylinositol phosphate biosynthetic process"/>
    <property type="evidence" value="ECO:0007669"/>
    <property type="project" value="TreeGrafter"/>
</dbReference>
<sequence>MKRRSTRAGSGDSNAPGQGVLVGNLIGQDHANYVLMYNMLTGIRIGVSRCQAKLKRELTDADYTARHKFSFDIVGNELTPSTKYDFKFKDYAPWVFRELREYFYLDPSDYLVSLTAKYILSELGSPGKSGSFFYFSRDYRFIIKTIRHSEHKFLRSILKEYHEYIKKNPHTLLSRFYGLHRVKLPRGRKIHFVIMNNLFPPHRDIHETYDLKGSAIGRLYPEDKAQDNPRAILKDLNFVGRDRHFALGPEKKALFEEQLRRDTELMQKLGIMDYSLLTGIHNVIRGNVDNLRDGMLTVFQPDTVKMRRKPTLVKRDADATALRKAVQRSDPKALSDANKLPEQDMSERRMFLFYQDEGGMRATGPDNEDLGVIYYLGIIDILTPYTFVKRVEHFFKGFKHPRDMISAVPPKRYGDRFLSVSLSAEP</sequence>
<dbReference type="GO" id="GO:0005886">
    <property type="term" value="C:plasma membrane"/>
    <property type="evidence" value="ECO:0007669"/>
    <property type="project" value="TreeGrafter"/>
</dbReference>
<dbReference type="FunCoup" id="A0A1Y2G4F2">
    <property type="interactions" value="316"/>
</dbReference>
<dbReference type="AlphaFoldDB" id="A0A1Y2G4F2"/>
<dbReference type="PANTHER" id="PTHR23086">
    <property type="entry name" value="PHOSPHATIDYLINOSITOL-4-PHOSPHATE 5-KINASE"/>
    <property type="match status" value="1"/>
</dbReference>
<feature type="domain" description="PIPK" evidence="12">
    <location>
        <begin position="27"/>
        <end position="425"/>
    </location>
</feature>
<keyword evidence="14" id="KW-1185">Reference proteome</keyword>
<accession>A0A1Y2G4F2</accession>
<dbReference type="FunFam" id="3.30.800.10:FF:000009">
    <property type="entry name" value="Phosphatidylinositol 4-phosphate 5-kinase its3"/>
    <property type="match status" value="1"/>
</dbReference>
<dbReference type="EC" id="2.7.1.68" evidence="2"/>
<evidence type="ECO:0000256" key="2">
    <source>
        <dbReference type="ARBA" id="ARBA00012172"/>
    </source>
</evidence>
<comment type="caution">
    <text evidence="13">The sequence shown here is derived from an EMBL/GenBank/DDBJ whole genome shotgun (WGS) entry which is preliminary data.</text>
</comment>
<dbReference type="GO" id="GO:0005524">
    <property type="term" value="F:ATP binding"/>
    <property type="evidence" value="ECO:0007669"/>
    <property type="project" value="UniProtKB-UniRule"/>
</dbReference>
<evidence type="ECO:0000313" key="14">
    <source>
        <dbReference type="Proteomes" id="UP000193467"/>
    </source>
</evidence>
<evidence type="ECO:0000256" key="6">
    <source>
        <dbReference type="ARBA" id="ARBA00022777"/>
    </source>
</evidence>
<evidence type="ECO:0000256" key="9">
    <source>
        <dbReference type="ARBA" id="ARBA00080374"/>
    </source>
</evidence>
<dbReference type="Pfam" id="PF01504">
    <property type="entry name" value="PIP5K"/>
    <property type="match status" value="1"/>
</dbReference>
<evidence type="ECO:0000259" key="12">
    <source>
        <dbReference type="PROSITE" id="PS51455"/>
    </source>
</evidence>
<evidence type="ECO:0000256" key="3">
    <source>
        <dbReference type="ARBA" id="ARBA00022553"/>
    </source>
</evidence>
<organism evidence="13 14">
    <name type="scientific">Leucosporidium creatinivorum</name>
    <dbReference type="NCBI Taxonomy" id="106004"/>
    <lineage>
        <taxon>Eukaryota</taxon>
        <taxon>Fungi</taxon>
        <taxon>Dikarya</taxon>
        <taxon>Basidiomycota</taxon>
        <taxon>Pucciniomycotina</taxon>
        <taxon>Microbotryomycetes</taxon>
        <taxon>Leucosporidiales</taxon>
        <taxon>Leucosporidium</taxon>
    </lineage>
</organism>
<dbReference type="SMART" id="SM00330">
    <property type="entry name" value="PIPKc"/>
    <property type="match status" value="1"/>
</dbReference>
<keyword evidence="4 11" id="KW-0808">Transferase</keyword>
<evidence type="ECO:0000256" key="7">
    <source>
        <dbReference type="ARBA" id="ARBA00022840"/>
    </source>
</evidence>